<reference evidence="1" key="1">
    <citation type="journal article" date="2021" name="Nat. Commun.">
        <title>Genetic determinants of endophytism in the Arabidopsis root mycobiome.</title>
        <authorList>
            <person name="Mesny F."/>
            <person name="Miyauchi S."/>
            <person name="Thiergart T."/>
            <person name="Pickel B."/>
            <person name="Atanasova L."/>
            <person name="Karlsson M."/>
            <person name="Huettel B."/>
            <person name="Barry K.W."/>
            <person name="Haridas S."/>
            <person name="Chen C."/>
            <person name="Bauer D."/>
            <person name="Andreopoulos W."/>
            <person name="Pangilinan J."/>
            <person name="LaButti K."/>
            <person name="Riley R."/>
            <person name="Lipzen A."/>
            <person name="Clum A."/>
            <person name="Drula E."/>
            <person name="Henrissat B."/>
            <person name="Kohler A."/>
            <person name="Grigoriev I.V."/>
            <person name="Martin F.M."/>
            <person name="Hacquard S."/>
        </authorList>
    </citation>
    <scope>NUCLEOTIDE SEQUENCE</scope>
    <source>
        <strain evidence="1">MPI-SDFR-AT-0120</strain>
    </source>
</reference>
<name>A0A8K0RFA4_9PLEO</name>
<evidence type="ECO:0000313" key="1">
    <source>
        <dbReference type="EMBL" id="KAH7093450.1"/>
    </source>
</evidence>
<sequence>MSSPFLRLAPELRNRIYHYEAQREVRIRPAPKEANSALIPYASLAEVCKQIRAEYRTFQRHEVRVQVHWKHAEKFMIDFMSTKDDLATPPRILRIAIDFNLGDVEQLEILPILRVKAAHPSFHCRFSFVTTAPSKWNWFLEQFIGPSYLDLITDQMVSNQRRARLNANFDSVLENWPWLREAIDTKRVTSVKISRLYLTIEHAICSEESLSLRTRNRLMMLDRNSIVKGPGILIELNNDVEDMWFASLPKFGLHRL</sequence>
<gene>
    <name evidence="1" type="ORF">FB567DRAFT_587882</name>
</gene>
<organism evidence="1 2">
    <name type="scientific">Paraphoma chrysanthemicola</name>
    <dbReference type="NCBI Taxonomy" id="798071"/>
    <lineage>
        <taxon>Eukaryota</taxon>
        <taxon>Fungi</taxon>
        <taxon>Dikarya</taxon>
        <taxon>Ascomycota</taxon>
        <taxon>Pezizomycotina</taxon>
        <taxon>Dothideomycetes</taxon>
        <taxon>Pleosporomycetidae</taxon>
        <taxon>Pleosporales</taxon>
        <taxon>Pleosporineae</taxon>
        <taxon>Phaeosphaeriaceae</taxon>
        <taxon>Paraphoma</taxon>
    </lineage>
</organism>
<evidence type="ECO:0000313" key="2">
    <source>
        <dbReference type="Proteomes" id="UP000813461"/>
    </source>
</evidence>
<dbReference type="AlphaFoldDB" id="A0A8K0RFA4"/>
<dbReference type="OrthoDB" id="3650679at2759"/>
<dbReference type="Proteomes" id="UP000813461">
    <property type="component" value="Unassembled WGS sequence"/>
</dbReference>
<accession>A0A8K0RFA4</accession>
<protein>
    <submittedName>
        <fullName evidence="1">Uncharacterized protein</fullName>
    </submittedName>
</protein>
<dbReference type="EMBL" id="JAGMVJ010000002">
    <property type="protein sequence ID" value="KAH7093450.1"/>
    <property type="molecule type" value="Genomic_DNA"/>
</dbReference>
<keyword evidence="2" id="KW-1185">Reference proteome</keyword>
<comment type="caution">
    <text evidence="1">The sequence shown here is derived from an EMBL/GenBank/DDBJ whole genome shotgun (WGS) entry which is preliminary data.</text>
</comment>
<proteinExistence type="predicted"/>